<name>A0A409YHM8_9AGAR</name>
<dbReference type="OrthoDB" id="3265734at2759"/>
<sequence>MSNELIIDDNDRRFTYKGLWEVLRSSTDEQWSRTAHSTWEWDATASLSFTGTQIKVYGTVPAGRGTSAVDFAIDGMNGERVWHTSGSTTLYNVLFYDSGPLGSGSHTIVMSNKGEDNDMDFRLDRVVISLDEPAPPPQTPAPPASTPPVPTPAPSTSSTPAPALTASSSLTAGSPSASRSRSLLSGSLSVSDQSSLPNSSPSLTSGHSLTTGNSLTSGIISPDQTSAPGANIPQATETVIIAKEKSDTPIIVGSVVGVVAFLAIIGALLFLHVRRGRYNNRIPDSPEKQSQPNLPRSSFVVPFTTPPATGDFNQPLGTSFTTKNTPPTRTNRNEDASNTLSYVDSAGSGENGSTINTHSPITTSPTNGSSHILSEKKNTLLNSSTSTHFEPAFGLTLHTLERPPSYAPTPTFTCSGPERNH</sequence>
<feature type="compositionally biased region" description="Polar residues" evidence="1">
    <location>
        <begin position="351"/>
        <end position="372"/>
    </location>
</feature>
<reference evidence="3 4" key="1">
    <citation type="journal article" date="2018" name="Evol. Lett.">
        <title>Horizontal gene cluster transfer increased hallucinogenic mushroom diversity.</title>
        <authorList>
            <person name="Reynolds H.T."/>
            <person name="Vijayakumar V."/>
            <person name="Gluck-Thaler E."/>
            <person name="Korotkin H.B."/>
            <person name="Matheny P.B."/>
            <person name="Slot J.C."/>
        </authorList>
    </citation>
    <scope>NUCLEOTIDE SEQUENCE [LARGE SCALE GENOMIC DNA]</scope>
    <source>
        <strain evidence="3 4">2629</strain>
    </source>
</reference>
<feature type="compositionally biased region" description="Low complexity" evidence="1">
    <location>
        <begin position="321"/>
        <end position="330"/>
    </location>
</feature>
<feature type="transmembrane region" description="Helical" evidence="2">
    <location>
        <begin position="250"/>
        <end position="271"/>
    </location>
</feature>
<dbReference type="Gene3D" id="2.60.120.260">
    <property type="entry name" value="Galactose-binding domain-like"/>
    <property type="match status" value="1"/>
</dbReference>
<accession>A0A409YHM8</accession>
<keyword evidence="2" id="KW-0472">Membrane</keyword>
<comment type="caution">
    <text evidence="3">The sequence shown here is derived from an EMBL/GenBank/DDBJ whole genome shotgun (WGS) entry which is preliminary data.</text>
</comment>
<evidence type="ECO:0000313" key="3">
    <source>
        <dbReference type="EMBL" id="PPR02508.1"/>
    </source>
</evidence>
<dbReference type="EMBL" id="NHTK01001167">
    <property type="protein sequence ID" value="PPR02508.1"/>
    <property type="molecule type" value="Genomic_DNA"/>
</dbReference>
<organism evidence="3 4">
    <name type="scientific">Panaeolus cyanescens</name>
    <dbReference type="NCBI Taxonomy" id="181874"/>
    <lineage>
        <taxon>Eukaryota</taxon>
        <taxon>Fungi</taxon>
        <taxon>Dikarya</taxon>
        <taxon>Basidiomycota</taxon>
        <taxon>Agaricomycotina</taxon>
        <taxon>Agaricomycetes</taxon>
        <taxon>Agaricomycetidae</taxon>
        <taxon>Agaricales</taxon>
        <taxon>Agaricineae</taxon>
        <taxon>Galeropsidaceae</taxon>
        <taxon>Panaeolus</taxon>
    </lineage>
</organism>
<evidence type="ECO:0000256" key="2">
    <source>
        <dbReference type="SAM" id="Phobius"/>
    </source>
</evidence>
<evidence type="ECO:0000256" key="1">
    <source>
        <dbReference type="SAM" id="MobiDB-lite"/>
    </source>
</evidence>
<feature type="region of interest" description="Disordered" evidence="1">
    <location>
        <begin position="401"/>
        <end position="421"/>
    </location>
</feature>
<feature type="compositionally biased region" description="Polar residues" evidence="1">
    <location>
        <begin position="311"/>
        <end position="320"/>
    </location>
</feature>
<keyword evidence="4" id="KW-1185">Reference proteome</keyword>
<dbReference type="InParanoid" id="A0A409YHM8"/>
<feature type="compositionally biased region" description="Pro residues" evidence="1">
    <location>
        <begin position="133"/>
        <end position="153"/>
    </location>
</feature>
<dbReference type="AlphaFoldDB" id="A0A409YHM8"/>
<feature type="region of interest" description="Disordered" evidence="1">
    <location>
        <begin position="130"/>
        <end position="231"/>
    </location>
</feature>
<feature type="compositionally biased region" description="Low complexity" evidence="1">
    <location>
        <begin position="154"/>
        <end position="205"/>
    </location>
</feature>
<gene>
    <name evidence="3" type="ORF">CVT24_001974</name>
</gene>
<evidence type="ECO:0000313" key="4">
    <source>
        <dbReference type="Proteomes" id="UP000284842"/>
    </source>
</evidence>
<dbReference type="Proteomes" id="UP000284842">
    <property type="component" value="Unassembled WGS sequence"/>
</dbReference>
<keyword evidence="2" id="KW-1133">Transmembrane helix</keyword>
<protein>
    <submittedName>
        <fullName evidence="3">Uncharacterized protein</fullName>
    </submittedName>
</protein>
<proteinExistence type="predicted"/>
<feature type="compositionally biased region" description="Polar residues" evidence="1">
    <location>
        <begin position="206"/>
        <end position="231"/>
    </location>
</feature>
<feature type="region of interest" description="Disordered" evidence="1">
    <location>
        <begin position="310"/>
        <end position="372"/>
    </location>
</feature>
<keyword evidence="2" id="KW-0812">Transmembrane</keyword>